<name>A0A4P9YWV6_9FUNG</name>
<dbReference type="GO" id="GO:0030976">
    <property type="term" value="F:thiamine pyrophosphate binding"/>
    <property type="evidence" value="ECO:0007669"/>
    <property type="project" value="InterPro"/>
</dbReference>
<evidence type="ECO:0000256" key="1">
    <source>
        <dbReference type="ARBA" id="ARBA00001964"/>
    </source>
</evidence>
<evidence type="ECO:0000259" key="8">
    <source>
        <dbReference type="Pfam" id="PF02775"/>
    </source>
</evidence>
<evidence type="ECO:0000256" key="3">
    <source>
        <dbReference type="ARBA" id="ARBA00022842"/>
    </source>
</evidence>
<dbReference type="PANTHER" id="PTHR43710:SF2">
    <property type="entry name" value="2-HYDROXYACYL-COA LYASE 1"/>
    <property type="match status" value="1"/>
</dbReference>
<dbReference type="InterPro" id="IPR045025">
    <property type="entry name" value="HACL1-like"/>
</dbReference>
<dbReference type="EMBL" id="KZ990286">
    <property type="protein sequence ID" value="RKP24345.1"/>
    <property type="molecule type" value="Genomic_DNA"/>
</dbReference>
<dbReference type="Proteomes" id="UP000278143">
    <property type="component" value="Unassembled WGS sequence"/>
</dbReference>
<comment type="catalytic activity">
    <reaction evidence="6">
        <text>an (R)-2-hydroxy-long-chain-fatty acyl-CoA = a long-chain fatty aldehyde + formyl-CoA</text>
        <dbReference type="Rhea" id="RHEA:67444"/>
        <dbReference type="ChEBI" id="CHEBI:17176"/>
        <dbReference type="ChEBI" id="CHEBI:57376"/>
        <dbReference type="ChEBI" id="CHEBI:170012"/>
        <dbReference type="EC" id="4.1.2.63"/>
    </reaction>
    <physiologicalReaction direction="left-to-right" evidence="6">
        <dbReference type="Rhea" id="RHEA:67445"/>
    </physiologicalReaction>
</comment>
<dbReference type="Pfam" id="PF02775">
    <property type="entry name" value="TPP_enzyme_C"/>
    <property type="match status" value="1"/>
</dbReference>
<evidence type="ECO:0000256" key="2">
    <source>
        <dbReference type="ARBA" id="ARBA00022723"/>
    </source>
</evidence>
<dbReference type="GO" id="GO:0106359">
    <property type="term" value="F:2-hydroxyacyl-CoA lyase activity"/>
    <property type="evidence" value="ECO:0007669"/>
    <property type="project" value="UniProtKB-EC"/>
</dbReference>
<dbReference type="GO" id="GO:0001561">
    <property type="term" value="P:fatty acid alpha-oxidation"/>
    <property type="evidence" value="ECO:0007669"/>
    <property type="project" value="TreeGrafter"/>
</dbReference>
<dbReference type="OrthoDB" id="10006023at2759"/>
<dbReference type="InterPro" id="IPR029061">
    <property type="entry name" value="THDP-binding"/>
</dbReference>
<dbReference type="GO" id="GO:0005777">
    <property type="term" value="C:peroxisome"/>
    <property type="evidence" value="ECO:0007669"/>
    <property type="project" value="TreeGrafter"/>
</dbReference>
<evidence type="ECO:0000313" key="9">
    <source>
        <dbReference type="EMBL" id="RKP24345.1"/>
    </source>
</evidence>
<reference evidence="10" key="1">
    <citation type="journal article" date="2018" name="Nat. Microbiol.">
        <title>Leveraging single-cell genomics to expand the fungal tree of life.</title>
        <authorList>
            <person name="Ahrendt S.R."/>
            <person name="Quandt C.A."/>
            <person name="Ciobanu D."/>
            <person name="Clum A."/>
            <person name="Salamov A."/>
            <person name="Andreopoulos B."/>
            <person name="Cheng J.F."/>
            <person name="Woyke T."/>
            <person name="Pelin A."/>
            <person name="Henrissat B."/>
            <person name="Reynolds N.K."/>
            <person name="Benny G.L."/>
            <person name="Smith M.E."/>
            <person name="James T.Y."/>
            <person name="Grigoriev I.V."/>
        </authorList>
    </citation>
    <scope>NUCLEOTIDE SEQUENCE [LARGE SCALE GENOMIC DNA]</scope>
    <source>
        <strain evidence="10">Benny S71-1</strain>
    </source>
</reference>
<accession>A0A4P9YWV6</accession>
<dbReference type="GO" id="GO:0046872">
    <property type="term" value="F:metal ion binding"/>
    <property type="evidence" value="ECO:0007669"/>
    <property type="project" value="UniProtKB-KW"/>
</dbReference>
<dbReference type="EC" id="4.1.2.63" evidence="7"/>
<sequence length="153" mass="17063">MAERMAQDCFPLDYYPVFGVIQPLIPSDALLISEGANTMDIARSTAARYRLPLIVIVINNNGIYYGLDKDGYEQRMNESASLPSFTLLPEARYELMAEAFHGKGYLCRTKPDIEAAMTAALQEKERISVINILITNGDPTGKLAFAWQDQPKV</sequence>
<keyword evidence="10" id="KW-1185">Reference proteome</keyword>
<evidence type="ECO:0000256" key="5">
    <source>
        <dbReference type="ARBA" id="ARBA00044451"/>
    </source>
</evidence>
<organism evidence="9 10">
    <name type="scientific">Syncephalis pseudoplumigaleata</name>
    <dbReference type="NCBI Taxonomy" id="1712513"/>
    <lineage>
        <taxon>Eukaryota</taxon>
        <taxon>Fungi</taxon>
        <taxon>Fungi incertae sedis</taxon>
        <taxon>Zoopagomycota</taxon>
        <taxon>Zoopagomycotina</taxon>
        <taxon>Zoopagomycetes</taxon>
        <taxon>Zoopagales</taxon>
        <taxon>Piptocephalidaceae</taxon>
        <taxon>Syncephalis</taxon>
    </lineage>
</organism>
<evidence type="ECO:0000313" key="10">
    <source>
        <dbReference type="Proteomes" id="UP000278143"/>
    </source>
</evidence>
<proteinExistence type="predicted"/>
<evidence type="ECO:0000256" key="6">
    <source>
        <dbReference type="ARBA" id="ARBA00044454"/>
    </source>
</evidence>
<keyword evidence="4" id="KW-0456">Lyase</keyword>
<dbReference type="SUPFAM" id="SSF52518">
    <property type="entry name" value="Thiamin diphosphate-binding fold (THDP-binding)"/>
    <property type="match status" value="1"/>
</dbReference>
<evidence type="ECO:0000256" key="7">
    <source>
        <dbReference type="ARBA" id="ARBA00044518"/>
    </source>
</evidence>
<protein>
    <recommendedName>
        <fullName evidence="7">2-hydroxyacyl-CoA lyase</fullName>
        <ecNumber evidence="7">4.1.2.63</ecNumber>
    </recommendedName>
</protein>
<keyword evidence="3" id="KW-0460">Magnesium</keyword>
<dbReference type="Gene3D" id="3.40.50.970">
    <property type="match status" value="1"/>
</dbReference>
<comment type="cofactor">
    <cofactor evidence="1">
        <name>thiamine diphosphate</name>
        <dbReference type="ChEBI" id="CHEBI:58937"/>
    </cofactor>
</comment>
<dbReference type="AlphaFoldDB" id="A0A4P9YWV6"/>
<dbReference type="InterPro" id="IPR011766">
    <property type="entry name" value="TPP_enzyme_TPP-bd"/>
</dbReference>
<evidence type="ECO:0000256" key="4">
    <source>
        <dbReference type="ARBA" id="ARBA00023239"/>
    </source>
</evidence>
<feature type="domain" description="Thiamine pyrophosphate enzyme TPP-binding" evidence="8">
    <location>
        <begin position="44"/>
        <end position="132"/>
    </location>
</feature>
<keyword evidence="2" id="KW-0479">Metal-binding</keyword>
<comment type="catalytic activity">
    <reaction evidence="5">
        <text>a 2-hydroxy-3-methyl fatty acyl-CoA = a 2-methyl-branched fatty aldehyde + formyl-CoA</text>
        <dbReference type="Rhea" id="RHEA:25375"/>
        <dbReference type="ChEBI" id="CHEBI:49188"/>
        <dbReference type="ChEBI" id="CHEBI:57376"/>
        <dbReference type="ChEBI" id="CHEBI:58783"/>
        <dbReference type="EC" id="4.1.2.63"/>
    </reaction>
    <physiologicalReaction direction="left-to-right" evidence="5">
        <dbReference type="Rhea" id="RHEA:25376"/>
    </physiologicalReaction>
</comment>
<dbReference type="PANTHER" id="PTHR43710">
    <property type="entry name" value="2-HYDROXYACYL-COA LYASE"/>
    <property type="match status" value="1"/>
</dbReference>
<gene>
    <name evidence="9" type="ORF">SYNPS1DRAFT_23564</name>
</gene>